<sequence>MAVYSKKISVKSFLFYICYAMIKEIKNIAHCMKTTAGSRMILYVVRK</sequence>
<name>B0G3Z9_9FIRM</name>
<reference evidence="1 2" key="1">
    <citation type="submission" date="2007-10" db="EMBL/GenBank/DDBJ databases">
        <title>Draft genome sequence of Dorea formicigenerans(ATCC 27755).</title>
        <authorList>
            <person name="Sudarsanam P."/>
            <person name="Ley R."/>
            <person name="Guruge J."/>
            <person name="Turnbaugh P.J."/>
            <person name="Mahowald M."/>
            <person name="Liep D."/>
            <person name="Gordon J."/>
        </authorList>
    </citation>
    <scope>NUCLEOTIDE SEQUENCE [LARGE SCALE GENOMIC DNA]</scope>
    <source>
        <strain evidence="1 2">ATCC 27755</strain>
    </source>
</reference>
<dbReference type="Proteomes" id="UP000005359">
    <property type="component" value="Unassembled WGS sequence"/>
</dbReference>
<organism evidence="1 2">
    <name type="scientific">Dorea formicigenerans ATCC 27755</name>
    <dbReference type="NCBI Taxonomy" id="411461"/>
    <lineage>
        <taxon>Bacteria</taxon>
        <taxon>Bacillati</taxon>
        <taxon>Bacillota</taxon>
        <taxon>Clostridia</taxon>
        <taxon>Lachnospirales</taxon>
        <taxon>Lachnospiraceae</taxon>
        <taxon>Dorea</taxon>
    </lineage>
</organism>
<dbReference type="AlphaFoldDB" id="B0G3Z9"/>
<reference evidence="1 2" key="2">
    <citation type="submission" date="2007-10" db="EMBL/GenBank/DDBJ databases">
        <authorList>
            <person name="Fulton L."/>
            <person name="Clifton S."/>
            <person name="Fulton B."/>
            <person name="Xu J."/>
            <person name="Minx P."/>
            <person name="Pepin K.H."/>
            <person name="Johnson M."/>
            <person name="Thiruvilangam P."/>
            <person name="Bhonagiri V."/>
            <person name="Nash W.E."/>
            <person name="Wang C."/>
            <person name="Mardis E.R."/>
            <person name="Wilson R.K."/>
        </authorList>
    </citation>
    <scope>NUCLEOTIDE SEQUENCE [LARGE SCALE GENOMIC DNA]</scope>
    <source>
        <strain evidence="1 2">ATCC 27755</strain>
    </source>
</reference>
<dbReference type="STRING" id="411461.DORFOR_00976"/>
<evidence type="ECO:0000313" key="1">
    <source>
        <dbReference type="EMBL" id="EDR47451.1"/>
    </source>
</evidence>
<gene>
    <name evidence="1" type="ORF">DORFOR_00976</name>
</gene>
<accession>B0G3Z9</accession>
<dbReference type="EMBL" id="AAXA02000011">
    <property type="protein sequence ID" value="EDR47451.1"/>
    <property type="molecule type" value="Genomic_DNA"/>
</dbReference>
<evidence type="ECO:0000313" key="2">
    <source>
        <dbReference type="Proteomes" id="UP000005359"/>
    </source>
</evidence>
<dbReference type="PaxDb" id="411461-DORFOR_00976"/>
<protein>
    <submittedName>
        <fullName evidence="1">Uncharacterized protein</fullName>
    </submittedName>
</protein>
<proteinExistence type="predicted"/>
<comment type="caution">
    <text evidence="1">The sequence shown here is derived from an EMBL/GenBank/DDBJ whole genome shotgun (WGS) entry which is preliminary data.</text>
</comment>